<gene>
    <name evidence="1" type="ORF">LEP1GSC035_3964</name>
</gene>
<name>A0ABN0IZT0_9LEPT</name>
<accession>A0ABN0IZT0</accession>
<dbReference type="Proteomes" id="UP000012099">
    <property type="component" value="Unassembled WGS sequence"/>
</dbReference>
<proteinExistence type="predicted"/>
<evidence type="ECO:0000313" key="1">
    <source>
        <dbReference type="EMBL" id="EMN00122.1"/>
    </source>
</evidence>
<comment type="caution">
    <text evidence="1">The sequence shown here is derived from an EMBL/GenBank/DDBJ whole genome shotgun (WGS) entry which is preliminary data.</text>
</comment>
<organism evidence="1 2">
    <name type="scientific">Leptospira noguchii str. 2007001578</name>
    <dbReference type="NCBI Taxonomy" id="1049974"/>
    <lineage>
        <taxon>Bacteria</taxon>
        <taxon>Pseudomonadati</taxon>
        <taxon>Spirochaetota</taxon>
        <taxon>Spirochaetia</taxon>
        <taxon>Leptospirales</taxon>
        <taxon>Leptospiraceae</taxon>
        <taxon>Leptospira</taxon>
    </lineage>
</organism>
<evidence type="ECO:0000313" key="2">
    <source>
        <dbReference type="Proteomes" id="UP000012099"/>
    </source>
</evidence>
<reference evidence="1 2" key="1">
    <citation type="submission" date="2013-01" db="EMBL/GenBank/DDBJ databases">
        <authorList>
            <person name="Harkins D.M."/>
            <person name="Durkin A.S."/>
            <person name="Brinkac L.M."/>
            <person name="Haft D.H."/>
            <person name="Selengut J.D."/>
            <person name="Sanka R."/>
            <person name="DePew J."/>
            <person name="Purushe J."/>
            <person name="Whelen A.C."/>
            <person name="Vinetz J.M."/>
            <person name="Sutton G.G."/>
            <person name="Nierman W.C."/>
            <person name="Fouts D.E."/>
        </authorList>
    </citation>
    <scope>NUCLEOTIDE SEQUENCE [LARGE SCALE GENOMIC DNA]</scope>
    <source>
        <strain evidence="1 2">2007001578</strain>
    </source>
</reference>
<dbReference type="EMBL" id="AHMH02000103">
    <property type="protein sequence ID" value="EMN00122.1"/>
    <property type="molecule type" value="Genomic_DNA"/>
</dbReference>
<sequence length="43" mass="5139">MDEIFSNIIHNRDIVKNCLIKDVYGGRFYKINIPPIQEFSYSF</sequence>
<protein>
    <submittedName>
        <fullName evidence="1">Uncharacterized protein</fullName>
    </submittedName>
</protein>
<keyword evidence="2" id="KW-1185">Reference proteome</keyword>